<dbReference type="EMBL" id="JBJQND010000011">
    <property type="protein sequence ID" value="KAL3861861.1"/>
    <property type="molecule type" value="Genomic_DNA"/>
</dbReference>
<accession>A0ABD3VJU0</accession>
<evidence type="ECO:0008006" key="3">
    <source>
        <dbReference type="Google" id="ProtNLM"/>
    </source>
</evidence>
<name>A0ABD3VJU0_SINWO</name>
<sequence length="110" mass="12494">MDVEQLHKYLPRYGVCLATIAEAKQQRAHEDTASSCSDRKRSLRDRLLDKLRATWNTKEHFRRAAHQDGRTNVKEIIRKVEICCLNTSGISGQKQVRSTYGCGTMADATV</sequence>
<organism evidence="1 2">
    <name type="scientific">Sinanodonta woodiana</name>
    <name type="common">Chinese pond mussel</name>
    <name type="synonym">Anodonta woodiana</name>
    <dbReference type="NCBI Taxonomy" id="1069815"/>
    <lineage>
        <taxon>Eukaryota</taxon>
        <taxon>Metazoa</taxon>
        <taxon>Spiralia</taxon>
        <taxon>Lophotrochozoa</taxon>
        <taxon>Mollusca</taxon>
        <taxon>Bivalvia</taxon>
        <taxon>Autobranchia</taxon>
        <taxon>Heteroconchia</taxon>
        <taxon>Palaeoheterodonta</taxon>
        <taxon>Unionida</taxon>
        <taxon>Unionoidea</taxon>
        <taxon>Unionidae</taxon>
        <taxon>Unioninae</taxon>
        <taxon>Sinanodonta</taxon>
    </lineage>
</organism>
<keyword evidence="2" id="KW-1185">Reference proteome</keyword>
<reference evidence="1 2" key="1">
    <citation type="submission" date="2024-11" db="EMBL/GenBank/DDBJ databases">
        <title>Chromosome-level genome assembly of the freshwater bivalve Anodonta woodiana.</title>
        <authorList>
            <person name="Chen X."/>
        </authorList>
    </citation>
    <scope>NUCLEOTIDE SEQUENCE [LARGE SCALE GENOMIC DNA]</scope>
    <source>
        <strain evidence="1">MN2024</strain>
        <tissue evidence="1">Gills</tissue>
    </source>
</reference>
<dbReference type="AlphaFoldDB" id="A0ABD3VJU0"/>
<evidence type="ECO:0000313" key="2">
    <source>
        <dbReference type="Proteomes" id="UP001634394"/>
    </source>
</evidence>
<gene>
    <name evidence="1" type="ORF">ACJMK2_007875</name>
</gene>
<proteinExistence type="predicted"/>
<comment type="caution">
    <text evidence="1">The sequence shown here is derived from an EMBL/GenBank/DDBJ whole genome shotgun (WGS) entry which is preliminary data.</text>
</comment>
<dbReference type="Proteomes" id="UP001634394">
    <property type="component" value="Unassembled WGS sequence"/>
</dbReference>
<protein>
    <recommendedName>
        <fullName evidence="3">Transposase</fullName>
    </recommendedName>
</protein>
<evidence type="ECO:0000313" key="1">
    <source>
        <dbReference type="EMBL" id="KAL3861861.1"/>
    </source>
</evidence>